<organism evidence="1 2">
    <name type="scientific">Desulfoscipio geothermicus DSM 3669</name>
    <dbReference type="NCBI Taxonomy" id="1121426"/>
    <lineage>
        <taxon>Bacteria</taxon>
        <taxon>Bacillati</taxon>
        <taxon>Bacillota</taxon>
        <taxon>Clostridia</taxon>
        <taxon>Eubacteriales</taxon>
        <taxon>Desulfallaceae</taxon>
        <taxon>Desulfoscipio</taxon>
    </lineage>
</organism>
<evidence type="ECO:0000313" key="2">
    <source>
        <dbReference type="Proteomes" id="UP000199584"/>
    </source>
</evidence>
<dbReference type="OrthoDB" id="1809724at2"/>
<sequence length="63" mass="7060">MPSGADSGSLTNREKQLIRFMRRMARGELTIRVENGQPVLIYETVNTLKLEEKTALPEGNAVE</sequence>
<dbReference type="STRING" id="39060.SAMN05660706_1018"/>
<reference evidence="2" key="1">
    <citation type="submission" date="2016-10" db="EMBL/GenBank/DDBJ databases">
        <authorList>
            <person name="Varghese N."/>
            <person name="Submissions S."/>
        </authorList>
    </citation>
    <scope>NUCLEOTIDE SEQUENCE [LARGE SCALE GENOMIC DNA]</scope>
    <source>
        <strain evidence="2">DSM 3669</strain>
    </source>
</reference>
<dbReference type="AlphaFoldDB" id="A0A1I6CN36"/>
<evidence type="ECO:0008006" key="3">
    <source>
        <dbReference type="Google" id="ProtNLM"/>
    </source>
</evidence>
<name>A0A1I6CN36_9FIRM</name>
<keyword evidence="2" id="KW-1185">Reference proteome</keyword>
<gene>
    <name evidence="1" type="ORF">SAMN05660706_1018</name>
</gene>
<proteinExistence type="predicted"/>
<dbReference type="EMBL" id="FOYM01000001">
    <property type="protein sequence ID" value="SFQ94599.1"/>
    <property type="molecule type" value="Genomic_DNA"/>
</dbReference>
<evidence type="ECO:0000313" key="1">
    <source>
        <dbReference type="EMBL" id="SFQ94599.1"/>
    </source>
</evidence>
<protein>
    <recommendedName>
        <fullName evidence="3">DUF2292 domain-containing protein</fullName>
    </recommendedName>
</protein>
<accession>A0A1I6CN36</accession>
<dbReference type="RefSeq" id="WP_092481420.1">
    <property type="nucleotide sequence ID" value="NZ_FOYM01000001.1"/>
</dbReference>
<dbReference type="Proteomes" id="UP000199584">
    <property type="component" value="Unassembled WGS sequence"/>
</dbReference>